<keyword evidence="6" id="KW-0732">Signal</keyword>
<keyword evidence="4" id="KW-0479">Metal-binding</keyword>
<feature type="domain" description="NTR" evidence="7">
    <location>
        <begin position="21"/>
        <end position="141"/>
    </location>
</feature>
<evidence type="ECO:0000256" key="3">
    <source>
        <dbReference type="ARBA" id="ARBA00023157"/>
    </source>
</evidence>
<dbReference type="GO" id="GO:0046872">
    <property type="term" value="F:metal ion binding"/>
    <property type="evidence" value="ECO:0007669"/>
    <property type="project" value="UniProtKB-KW"/>
</dbReference>
<dbReference type="Pfam" id="PF00965">
    <property type="entry name" value="TIMP"/>
    <property type="match status" value="1"/>
</dbReference>
<dbReference type="GO" id="GO:0005615">
    <property type="term" value="C:extracellular space"/>
    <property type="evidence" value="ECO:0007669"/>
    <property type="project" value="TreeGrafter"/>
</dbReference>
<protein>
    <recommendedName>
        <fullName evidence="7">NTR domain-containing protein</fullName>
    </recommendedName>
</protein>
<keyword evidence="2" id="KW-0964">Secreted</keyword>
<dbReference type="InterPro" id="IPR001820">
    <property type="entry name" value="TIMP"/>
</dbReference>
<feature type="binding site" evidence="4">
    <location>
        <position position="21"/>
    </location>
    <ligand>
        <name>Zn(2+)</name>
        <dbReference type="ChEBI" id="CHEBI:29105"/>
        <note>ligand shared with metalloproteinase partner</note>
    </ligand>
</feature>
<feature type="chain" id="PRO_5041312938" description="NTR domain-containing protein" evidence="6">
    <location>
        <begin position="21"/>
        <end position="144"/>
    </location>
</feature>
<evidence type="ECO:0000256" key="1">
    <source>
        <dbReference type="ARBA" id="ARBA00004613"/>
    </source>
</evidence>
<accession>A0AA36GXB3</accession>
<feature type="signal peptide" evidence="6">
    <location>
        <begin position="1"/>
        <end position="20"/>
    </location>
</feature>
<reference evidence="8" key="1">
    <citation type="submission" date="2023-07" db="EMBL/GenBank/DDBJ databases">
        <authorList>
            <consortium name="CYATHOMIX"/>
        </authorList>
    </citation>
    <scope>NUCLEOTIDE SEQUENCE</scope>
    <source>
        <strain evidence="8">N/A</strain>
    </source>
</reference>
<dbReference type="SUPFAM" id="SSF50242">
    <property type="entry name" value="TIMP-like"/>
    <property type="match status" value="1"/>
</dbReference>
<gene>
    <name evidence="8" type="ORF">CYNAS_LOCUS12089</name>
</gene>
<dbReference type="GO" id="GO:0002020">
    <property type="term" value="F:protease binding"/>
    <property type="evidence" value="ECO:0007669"/>
    <property type="project" value="TreeGrafter"/>
</dbReference>
<evidence type="ECO:0000313" key="9">
    <source>
        <dbReference type="Proteomes" id="UP001176961"/>
    </source>
</evidence>
<dbReference type="Gene3D" id="2.40.50.120">
    <property type="match status" value="1"/>
</dbReference>
<evidence type="ECO:0000259" key="7">
    <source>
        <dbReference type="PROSITE" id="PS50189"/>
    </source>
</evidence>
<evidence type="ECO:0000256" key="2">
    <source>
        <dbReference type="ARBA" id="ARBA00022525"/>
    </source>
</evidence>
<dbReference type="PROSITE" id="PS50189">
    <property type="entry name" value="NTR"/>
    <property type="match status" value="1"/>
</dbReference>
<keyword evidence="3 5" id="KW-1015">Disulfide bond</keyword>
<organism evidence="8 9">
    <name type="scientific">Cylicocyclus nassatus</name>
    <name type="common">Nematode worm</name>
    <dbReference type="NCBI Taxonomy" id="53992"/>
    <lineage>
        <taxon>Eukaryota</taxon>
        <taxon>Metazoa</taxon>
        <taxon>Ecdysozoa</taxon>
        <taxon>Nematoda</taxon>
        <taxon>Chromadorea</taxon>
        <taxon>Rhabditida</taxon>
        <taxon>Rhabditina</taxon>
        <taxon>Rhabditomorpha</taxon>
        <taxon>Strongyloidea</taxon>
        <taxon>Strongylidae</taxon>
        <taxon>Cylicocyclus</taxon>
    </lineage>
</organism>
<keyword evidence="4" id="KW-0862">Zinc</keyword>
<comment type="caution">
    <text evidence="8">The sequence shown here is derived from an EMBL/GenBank/DDBJ whole genome shotgun (WGS) entry which is preliminary data.</text>
</comment>
<dbReference type="GO" id="GO:0051045">
    <property type="term" value="P:negative regulation of membrane protein ectodomain proteolysis"/>
    <property type="evidence" value="ECO:0007669"/>
    <property type="project" value="TreeGrafter"/>
</dbReference>
<dbReference type="PANTHER" id="PTHR11844:SF25">
    <property type="entry name" value="NTR DOMAIN-CONTAINING PROTEIN"/>
    <property type="match status" value="1"/>
</dbReference>
<dbReference type="GO" id="GO:0008191">
    <property type="term" value="F:metalloendopeptidase inhibitor activity"/>
    <property type="evidence" value="ECO:0007669"/>
    <property type="project" value="InterPro"/>
</dbReference>
<dbReference type="InterPro" id="IPR008993">
    <property type="entry name" value="TIMP-like_OB-fold"/>
</dbReference>
<dbReference type="PANTHER" id="PTHR11844">
    <property type="entry name" value="METALLOPROTEASE INHIBITOR"/>
    <property type="match status" value="1"/>
</dbReference>
<evidence type="ECO:0000256" key="5">
    <source>
        <dbReference type="PIRSR" id="PIRSR601820-3"/>
    </source>
</evidence>
<feature type="disulfide bond" evidence="5">
    <location>
        <begin position="21"/>
        <end position="93"/>
    </location>
</feature>
<evidence type="ECO:0000256" key="4">
    <source>
        <dbReference type="PIRSR" id="PIRSR601820-1"/>
    </source>
</evidence>
<dbReference type="Proteomes" id="UP001176961">
    <property type="component" value="Unassembled WGS sequence"/>
</dbReference>
<sequence>MKIKLIIIFALSTAAVEVDSCSCLPFNTLEEIYCFSDFVSHLKVTSKHDPNPKEGPRYFQVTYDVEHIHIYKNASYIKEIPKKIITAGHESTCGVSLTEGGEYLVGASVGNGYIYASSCGLSWPWAYVSSQDKIALSKYNCSTV</sequence>
<evidence type="ECO:0000313" key="8">
    <source>
        <dbReference type="EMBL" id="CAJ0600106.1"/>
    </source>
</evidence>
<dbReference type="EMBL" id="CATQJL010000223">
    <property type="protein sequence ID" value="CAJ0600106.1"/>
    <property type="molecule type" value="Genomic_DNA"/>
</dbReference>
<evidence type="ECO:0000256" key="6">
    <source>
        <dbReference type="SAM" id="SignalP"/>
    </source>
</evidence>
<name>A0AA36GXB3_CYLNA</name>
<dbReference type="GO" id="GO:0031012">
    <property type="term" value="C:extracellular matrix"/>
    <property type="evidence" value="ECO:0007669"/>
    <property type="project" value="TreeGrafter"/>
</dbReference>
<dbReference type="AlphaFoldDB" id="A0AA36GXB3"/>
<comment type="subcellular location">
    <subcellularLocation>
        <location evidence="1">Secreted</location>
    </subcellularLocation>
</comment>
<dbReference type="InterPro" id="IPR001134">
    <property type="entry name" value="Netrin_domain"/>
</dbReference>
<feature type="disulfide bond" evidence="5">
    <location>
        <begin position="23"/>
        <end position="119"/>
    </location>
</feature>
<keyword evidence="9" id="KW-1185">Reference proteome</keyword>
<proteinExistence type="predicted"/>